<gene>
    <name evidence="1" type="ORF">HORIV_72200</name>
</gene>
<protein>
    <submittedName>
        <fullName evidence="1">Uncharacterized protein</fullName>
    </submittedName>
</protein>
<reference evidence="2" key="1">
    <citation type="journal article" date="2019" name="Microbiol. Resour. Announc.">
        <title>Complete Genome Sequence of Halomonas olivaria, a Moderately Halophilic Bacterium Isolated from Olive Processing Effluents, Obtained by Nanopore Sequencing.</title>
        <authorList>
            <person name="Nagata S."/>
            <person name="Ii K.M."/>
            <person name="Tsukimi T."/>
            <person name="Miura M.C."/>
            <person name="Galipon J."/>
            <person name="Arakawa K."/>
        </authorList>
    </citation>
    <scope>NUCLEOTIDE SEQUENCE [LARGE SCALE GENOMIC DNA]</scope>
    <source>
        <strain evidence="2">TYRC17</strain>
    </source>
</reference>
<sequence>MLHQPPPDVDIEQLTFGQHPATRRLALEELLAHQLSLREVRLRIQADGAPTLPSGRSLQARFCPSCPLL</sequence>
<dbReference type="EMBL" id="AP019416">
    <property type="protein sequence ID" value="BBI54799.1"/>
    <property type="molecule type" value="Genomic_DNA"/>
</dbReference>
<organism evidence="1 2">
    <name type="scientific">Vreelandella olivaria</name>
    <dbReference type="NCBI Taxonomy" id="390919"/>
    <lineage>
        <taxon>Bacteria</taxon>
        <taxon>Pseudomonadati</taxon>
        <taxon>Pseudomonadota</taxon>
        <taxon>Gammaproteobacteria</taxon>
        <taxon>Oceanospirillales</taxon>
        <taxon>Halomonadaceae</taxon>
        <taxon>Vreelandella</taxon>
    </lineage>
</organism>
<keyword evidence="2" id="KW-1185">Reference proteome</keyword>
<proteinExistence type="predicted"/>
<name>A0ABN5X6D0_9GAMM</name>
<accession>A0ABN5X6D0</accession>
<evidence type="ECO:0000313" key="2">
    <source>
        <dbReference type="Proteomes" id="UP000289555"/>
    </source>
</evidence>
<evidence type="ECO:0000313" key="1">
    <source>
        <dbReference type="EMBL" id="BBI54799.1"/>
    </source>
</evidence>
<dbReference type="Proteomes" id="UP000289555">
    <property type="component" value="Chromosome"/>
</dbReference>